<evidence type="ECO:0000256" key="1">
    <source>
        <dbReference type="SAM" id="SignalP"/>
    </source>
</evidence>
<keyword evidence="3" id="KW-1185">Reference proteome</keyword>
<dbReference type="OrthoDB" id="5031571at2759"/>
<evidence type="ECO:0000313" key="2">
    <source>
        <dbReference type="EMBL" id="KAH7252881.1"/>
    </source>
</evidence>
<feature type="chain" id="PRO_5040106072" evidence="1">
    <location>
        <begin position="19"/>
        <end position="105"/>
    </location>
</feature>
<accession>A0A9P9KCY9</accession>
<feature type="signal peptide" evidence="1">
    <location>
        <begin position="1"/>
        <end position="18"/>
    </location>
</feature>
<dbReference type="EMBL" id="JAGTJS010000011">
    <property type="protein sequence ID" value="KAH7252881.1"/>
    <property type="molecule type" value="Genomic_DNA"/>
</dbReference>
<keyword evidence="1" id="KW-0732">Signal</keyword>
<evidence type="ECO:0000313" key="3">
    <source>
        <dbReference type="Proteomes" id="UP000736672"/>
    </source>
</evidence>
<organism evidence="2 3">
    <name type="scientific">Fusarium solani</name>
    <name type="common">Filamentous fungus</name>
    <dbReference type="NCBI Taxonomy" id="169388"/>
    <lineage>
        <taxon>Eukaryota</taxon>
        <taxon>Fungi</taxon>
        <taxon>Dikarya</taxon>
        <taxon>Ascomycota</taxon>
        <taxon>Pezizomycotina</taxon>
        <taxon>Sordariomycetes</taxon>
        <taxon>Hypocreomycetidae</taxon>
        <taxon>Hypocreales</taxon>
        <taxon>Nectriaceae</taxon>
        <taxon>Fusarium</taxon>
        <taxon>Fusarium solani species complex</taxon>
    </lineage>
</organism>
<gene>
    <name evidence="2" type="ORF">B0J15DRAFT_36688</name>
</gene>
<protein>
    <submittedName>
        <fullName evidence="2">Hydrophobin</fullName>
    </submittedName>
</protein>
<sequence>MQVTTIFAFVLAATGALAIPGRQSRPTRPDRPNNIIQQTINCGGNAGGYCCSPEYDSKLGLNYYDCYGFDNSCNAMLVCCQNNVQDGSVGNQACSAFGDAKVIFH</sequence>
<reference evidence="2" key="1">
    <citation type="journal article" date="2021" name="Nat. Commun.">
        <title>Genetic determinants of endophytism in the Arabidopsis root mycobiome.</title>
        <authorList>
            <person name="Mesny F."/>
            <person name="Miyauchi S."/>
            <person name="Thiergart T."/>
            <person name="Pickel B."/>
            <person name="Atanasova L."/>
            <person name="Karlsson M."/>
            <person name="Huettel B."/>
            <person name="Barry K.W."/>
            <person name="Haridas S."/>
            <person name="Chen C."/>
            <person name="Bauer D."/>
            <person name="Andreopoulos W."/>
            <person name="Pangilinan J."/>
            <person name="LaButti K."/>
            <person name="Riley R."/>
            <person name="Lipzen A."/>
            <person name="Clum A."/>
            <person name="Drula E."/>
            <person name="Henrissat B."/>
            <person name="Kohler A."/>
            <person name="Grigoriev I.V."/>
            <person name="Martin F.M."/>
            <person name="Hacquard S."/>
        </authorList>
    </citation>
    <scope>NUCLEOTIDE SEQUENCE</scope>
    <source>
        <strain evidence="2">FSSC 5 MPI-SDFR-AT-0091</strain>
    </source>
</reference>
<proteinExistence type="predicted"/>
<comment type="caution">
    <text evidence="2">The sequence shown here is derived from an EMBL/GenBank/DDBJ whole genome shotgun (WGS) entry which is preliminary data.</text>
</comment>
<name>A0A9P9KCY9_FUSSL</name>
<dbReference type="Proteomes" id="UP000736672">
    <property type="component" value="Unassembled WGS sequence"/>
</dbReference>
<dbReference type="AlphaFoldDB" id="A0A9P9KCY9"/>